<comment type="caution">
    <text evidence="1">The sequence shown here is derived from an EMBL/GenBank/DDBJ whole genome shotgun (WGS) entry which is preliminary data.</text>
</comment>
<dbReference type="Proteomes" id="UP000318307">
    <property type="component" value="Unassembled WGS sequence"/>
</dbReference>
<dbReference type="OrthoDB" id="9810361at2"/>
<dbReference type="RefSeq" id="WP_144686389.1">
    <property type="nucleotide sequence ID" value="NZ_VLLC01000032.1"/>
</dbReference>
<dbReference type="PANTHER" id="PTHR35866:SF1">
    <property type="entry name" value="YKGJ FAMILY CYSTEINE CLUSTER PROTEIN"/>
    <property type="match status" value="1"/>
</dbReference>
<dbReference type="InterPro" id="IPR005358">
    <property type="entry name" value="Puta_zinc/iron-chelating_dom"/>
</dbReference>
<dbReference type="PANTHER" id="PTHR35866">
    <property type="entry name" value="PUTATIVE-RELATED"/>
    <property type="match status" value="1"/>
</dbReference>
<keyword evidence="2" id="KW-1185">Reference proteome</keyword>
<sequence>MKHLDVEALDTLPGKRILPGQGFSFRCHEGLSCFNLCCRNLNLYLYPYDVLRLCKALDMTSSDFMDRHTDVVMRKGEFFPEVLLRMAENEEKTCPFLTDQGCSVYLHRPDTCRTFPVEQGTVWGPNGSIVETVAFFRPPDFCMGQKEEKVWTLESWAEDQDARRHNRMTREWSAVRLYFSENPWGAEGFYGKKGKMAFMAVYHLDAFRAFLFESSFFKRYKVHPDLKRKLKKDDVALLRFGFDWIRHSVWGMKVASMQPKK</sequence>
<evidence type="ECO:0000313" key="1">
    <source>
        <dbReference type="EMBL" id="TWI66031.1"/>
    </source>
</evidence>
<accession>A0A562RAE4</accession>
<dbReference type="AlphaFoldDB" id="A0A562RAE4"/>
<dbReference type="Pfam" id="PF03692">
    <property type="entry name" value="CxxCxxCC"/>
    <property type="match status" value="1"/>
</dbReference>
<organism evidence="1 2">
    <name type="scientific">Desulfobotulus alkaliphilus</name>
    <dbReference type="NCBI Taxonomy" id="622671"/>
    <lineage>
        <taxon>Bacteria</taxon>
        <taxon>Pseudomonadati</taxon>
        <taxon>Thermodesulfobacteriota</taxon>
        <taxon>Desulfobacteria</taxon>
        <taxon>Desulfobacterales</taxon>
        <taxon>Desulfobacteraceae</taxon>
        <taxon>Desulfobotulus</taxon>
    </lineage>
</organism>
<gene>
    <name evidence="1" type="ORF">LZ24_02942</name>
</gene>
<proteinExistence type="predicted"/>
<dbReference type="EMBL" id="VLLC01000032">
    <property type="protein sequence ID" value="TWI66031.1"/>
    <property type="molecule type" value="Genomic_DNA"/>
</dbReference>
<evidence type="ECO:0000313" key="2">
    <source>
        <dbReference type="Proteomes" id="UP000318307"/>
    </source>
</evidence>
<name>A0A562RAE4_9BACT</name>
<protein>
    <recommendedName>
        <fullName evidence="3">YkgJ family cysteine cluster protein</fullName>
    </recommendedName>
</protein>
<reference evidence="1 2" key="1">
    <citation type="submission" date="2019-07" db="EMBL/GenBank/DDBJ databases">
        <title>Genome sequencing of 100 strains of the haloalkaliphilic chemolithoautotrophic sulfur-oxidizing bacterium Thioalkalivibrio.</title>
        <authorList>
            <person name="Muyzer G."/>
        </authorList>
    </citation>
    <scope>NUCLEOTIDE SEQUENCE [LARGE SCALE GENOMIC DNA]</scope>
    <source>
        <strain evidence="1 2">ASO4-4</strain>
    </source>
</reference>
<evidence type="ECO:0008006" key="3">
    <source>
        <dbReference type="Google" id="ProtNLM"/>
    </source>
</evidence>